<proteinExistence type="predicted"/>
<accession>Q1QFC8</accession>
<dbReference type="KEGG" id="nha:Nham_4487"/>
<evidence type="ECO:0000313" key="2">
    <source>
        <dbReference type="Proteomes" id="UP000001953"/>
    </source>
</evidence>
<organism evidence="1 2">
    <name type="scientific">Nitrobacter hamburgensis (strain DSM 10229 / NCIMB 13809 / X14)</name>
    <dbReference type="NCBI Taxonomy" id="323097"/>
    <lineage>
        <taxon>Bacteria</taxon>
        <taxon>Pseudomonadati</taxon>
        <taxon>Pseudomonadota</taxon>
        <taxon>Alphaproteobacteria</taxon>
        <taxon>Hyphomicrobiales</taxon>
        <taxon>Nitrobacteraceae</taxon>
        <taxon>Nitrobacter</taxon>
    </lineage>
</organism>
<sequence length="72" mass="7807">MLKLSPQKFAPELVSTMRSVLNVAVDQIDAAHRTPATKAKMAERILRTAAEGVTEAQDFITVAIEEGKQPAD</sequence>
<gene>
    <name evidence="1" type="ordered locus">Nham_4487</name>
</gene>
<dbReference type="Proteomes" id="UP000001953">
    <property type="component" value="Plasmid 2"/>
</dbReference>
<dbReference type="HOGENOM" id="CLU_198738_0_0_5"/>
<reference evidence="2" key="1">
    <citation type="submission" date="2006-03" db="EMBL/GenBank/DDBJ databases">
        <title>Complete sequence of plasmid 2 of Nitrobacter hamburgensis X14.</title>
        <authorList>
            <consortium name="US DOE Joint Genome Institute"/>
            <person name="Copeland A."/>
            <person name="Lucas S."/>
            <person name="Lapidus A."/>
            <person name="Barry K."/>
            <person name="Detter J.C."/>
            <person name="Glavina del Rio T."/>
            <person name="Hammon N."/>
            <person name="Israni S."/>
            <person name="Dalin E."/>
            <person name="Tice H."/>
            <person name="Pitluck S."/>
            <person name="Chain P."/>
            <person name="Malfatti S."/>
            <person name="Shin M."/>
            <person name="Vergez L."/>
            <person name="Schmutz J."/>
            <person name="Larimer F."/>
            <person name="Land M."/>
            <person name="Hauser L."/>
            <person name="Kyrpides N."/>
            <person name="Ivanova N."/>
            <person name="Ward B."/>
            <person name="Arp D."/>
            <person name="Klotz M."/>
            <person name="Stein L."/>
            <person name="O'Mullan G."/>
            <person name="Starkenburg S."/>
            <person name="Sayavedra L."/>
            <person name="Poret-Peterson A.T."/>
            <person name="Gentry M.E."/>
            <person name="Bruce D."/>
            <person name="Richardson P."/>
        </authorList>
    </citation>
    <scope>NUCLEOTIDE SEQUENCE [LARGE SCALE GENOMIC DNA]</scope>
    <source>
        <strain evidence="2">DSM 10229 / NCIMB 13809 / X14</strain>
        <plasmid evidence="2">Plasmid pNITHX2</plasmid>
    </source>
</reference>
<dbReference type="AlphaFoldDB" id="Q1QFC8"/>
<dbReference type="RefSeq" id="WP_011505077.1">
    <property type="nucleotide sequence ID" value="NC_007960.1"/>
</dbReference>
<keyword evidence="1" id="KW-0614">Plasmid</keyword>
<evidence type="ECO:0000313" key="1">
    <source>
        <dbReference type="EMBL" id="ABE65069.1"/>
    </source>
</evidence>
<keyword evidence="2" id="KW-1185">Reference proteome</keyword>
<dbReference type="EMBL" id="CP000321">
    <property type="protein sequence ID" value="ABE65069.1"/>
    <property type="molecule type" value="Genomic_DNA"/>
</dbReference>
<geneLocation type="plasmid" evidence="2">
    <name>pNITHX2</name>
</geneLocation>
<protein>
    <submittedName>
        <fullName evidence="1">Uncharacterized protein</fullName>
    </submittedName>
</protein>
<dbReference type="OrthoDB" id="8127818at2"/>
<name>Q1QFC8_NITHX</name>